<feature type="compositionally biased region" description="Basic and acidic residues" evidence="1">
    <location>
        <begin position="79"/>
        <end position="95"/>
    </location>
</feature>
<evidence type="ECO:0000256" key="2">
    <source>
        <dbReference type="SAM" id="SignalP"/>
    </source>
</evidence>
<proteinExistence type="predicted"/>
<feature type="chain" id="PRO_5030584296" evidence="2">
    <location>
        <begin position="19"/>
        <end position="148"/>
    </location>
</feature>
<feature type="signal peptide" evidence="2">
    <location>
        <begin position="1"/>
        <end position="18"/>
    </location>
</feature>
<organism evidence="3 4">
    <name type="scientific">Granulicella aggregans</name>
    <dbReference type="NCBI Taxonomy" id="474949"/>
    <lineage>
        <taxon>Bacteria</taxon>
        <taxon>Pseudomonadati</taxon>
        <taxon>Acidobacteriota</taxon>
        <taxon>Terriglobia</taxon>
        <taxon>Terriglobales</taxon>
        <taxon>Acidobacteriaceae</taxon>
        <taxon>Granulicella</taxon>
    </lineage>
</organism>
<keyword evidence="2" id="KW-0732">Signal</keyword>
<evidence type="ECO:0000256" key="1">
    <source>
        <dbReference type="SAM" id="MobiDB-lite"/>
    </source>
</evidence>
<dbReference type="Proteomes" id="UP000540989">
    <property type="component" value="Unassembled WGS sequence"/>
</dbReference>
<accession>A0A7W8E4E6</accession>
<dbReference type="AlphaFoldDB" id="A0A7W8E4E6"/>
<sequence>MKLSLPAILLATTLAVSAQSTVKPFPKPALAAKTVAIVNNTHQEGVTEGATDAIKRWGHLTLIDDADAADITLVFDKKSEHEKSTTQKTGEDGKPESTFSMSFSSAIHMHASLKGAPTAFYSTTSSDSKKKAGEACILDLQHAYLDNH</sequence>
<gene>
    <name evidence="3" type="ORF">HDF16_002948</name>
</gene>
<name>A0A7W8E4E6_9BACT</name>
<evidence type="ECO:0000313" key="3">
    <source>
        <dbReference type="EMBL" id="MBB5058234.1"/>
    </source>
</evidence>
<keyword evidence="4" id="KW-1185">Reference proteome</keyword>
<evidence type="ECO:0000313" key="4">
    <source>
        <dbReference type="Proteomes" id="UP000540989"/>
    </source>
</evidence>
<feature type="region of interest" description="Disordered" evidence="1">
    <location>
        <begin position="79"/>
        <end position="99"/>
    </location>
</feature>
<reference evidence="3 4" key="1">
    <citation type="submission" date="2020-08" db="EMBL/GenBank/DDBJ databases">
        <title>Genomic Encyclopedia of Type Strains, Phase IV (KMG-V): Genome sequencing to study the core and pangenomes of soil and plant-associated prokaryotes.</title>
        <authorList>
            <person name="Whitman W."/>
        </authorList>
    </citation>
    <scope>NUCLEOTIDE SEQUENCE [LARGE SCALE GENOMIC DNA]</scope>
    <source>
        <strain evidence="3 4">M8UP14</strain>
    </source>
</reference>
<comment type="caution">
    <text evidence="3">The sequence shown here is derived from an EMBL/GenBank/DDBJ whole genome shotgun (WGS) entry which is preliminary data.</text>
</comment>
<dbReference type="EMBL" id="JACHIP010000004">
    <property type="protein sequence ID" value="MBB5058234.1"/>
    <property type="molecule type" value="Genomic_DNA"/>
</dbReference>
<protein>
    <submittedName>
        <fullName evidence="3">Uncharacterized protein</fullName>
    </submittedName>
</protein>
<dbReference type="RefSeq" id="WP_184217749.1">
    <property type="nucleotide sequence ID" value="NZ_JACHIP010000004.1"/>
</dbReference>